<evidence type="ECO:0000313" key="2">
    <source>
        <dbReference type="EMBL" id="GLT24207.1"/>
    </source>
</evidence>
<sequence length="118" mass="12555">MKEGSALLAALALAAGIAYWSDHFRTEGWSAAPQTESPFPHQQTAARSPSPVPPPAAPERLEVHAASDATDKAALCAELQEVIEGVDAALLHPQSPGSAEQLLNRRRTYVEKRMALGC</sequence>
<name>A0ABQ6FI82_9RHOO</name>
<evidence type="ECO:0000256" key="1">
    <source>
        <dbReference type="SAM" id="MobiDB-lite"/>
    </source>
</evidence>
<protein>
    <submittedName>
        <fullName evidence="2">Uncharacterized protein</fullName>
    </submittedName>
</protein>
<dbReference type="Proteomes" id="UP001157167">
    <property type="component" value="Unassembled WGS sequence"/>
</dbReference>
<gene>
    <name evidence="2" type="ORF">GCM10007933_36800</name>
</gene>
<accession>A0ABQ6FI82</accession>
<reference evidence="3" key="1">
    <citation type="journal article" date="2019" name="Int. J. Syst. Evol. Microbiol.">
        <title>The Global Catalogue of Microorganisms (GCM) 10K type strain sequencing project: providing services to taxonomists for standard genome sequencing and annotation.</title>
        <authorList>
            <consortium name="The Broad Institute Genomics Platform"/>
            <consortium name="The Broad Institute Genome Sequencing Center for Infectious Disease"/>
            <person name="Wu L."/>
            <person name="Ma J."/>
        </authorList>
    </citation>
    <scope>NUCLEOTIDE SEQUENCE [LARGE SCALE GENOMIC DNA]</scope>
    <source>
        <strain evidence="3">NBRC 102407</strain>
    </source>
</reference>
<feature type="region of interest" description="Disordered" evidence="1">
    <location>
        <begin position="30"/>
        <end position="58"/>
    </location>
</feature>
<comment type="caution">
    <text evidence="2">The sequence shown here is derived from an EMBL/GenBank/DDBJ whole genome shotgun (WGS) entry which is preliminary data.</text>
</comment>
<dbReference type="EMBL" id="BSPX01000076">
    <property type="protein sequence ID" value="GLT24207.1"/>
    <property type="molecule type" value="Genomic_DNA"/>
</dbReference>
<organism evidence="2 3">
    <name type="scientific">Zoogloea oryzae</name>
    <dbReference type="NCBI Taxonomy" id="310767"/>
    <lineage>
        <taxon>Bacteria</taxon>
        <taxon>Pseudomonadati</taxon>
        <taxon>Pseudomonadota</taxon>
        <taxon>Betaproteobacteria</taxon>
        <taxon>Rhodocyclales</taxon>
        <taxon>Zoogloeaceae</taxon>
        <taxon>Zoogloea</taxon>
    </lineage>
</organism>
<evidence type="ECO:0000313" key="3">
    <source>
        <dbReference type="Proteomes" id="UP001157167"/>
    </source>
</evidence>
<dbReference type="RefSeq" id="WP_284189370.1">
    <property type="nucleotide sequence ID" value="NZ_BSPX01000076.1"/>
</dbReference>
<feature type="compositionally biased region" description="Polar residues" evidence="1">
    <location>
        <begin position="32"/>
        <end position="44"/>
    </location>
</feature>
<proteinExistence type="predicted"/>
<keyword evidence="3" id="KW-1185">Reference proteome</keyword>